<dbReference type="InterPro" id="IPR050570">
    <property type="entry name" value="Cell_wall_metabolism_enzyme"/>
</dbReference>
<name>A0A852ZRP1_9ACTN</name>
<feature type="domain" description="M23ase beta-sheet core" evidence="2">
    <location>
        <begin position="92"/>
        <end position="189"/>
    </location>
</feature>
<dbReference type="AlphaFoldDB" id="A0A852ZRP1"/>
<reference evidence="3 4" key="1">
    <citation type="submission" date="2020-07" db="EMBL/GenBank/DDBJ databases">
        <title>Sequencing the genomes of 1000 actinobacteria strains.</title>
        <authorList>
            <person name="Klenk H.-P."/>
        </authorList>
    </citation>
    <scope>NUCLEOTIDE SEQUENCE [LARGE SCALE GENOMIC DNA]</scope>
    <source>
        <strain evidence="3 4">DSM 42178</strain>
    </source>
</reference>
<evidence type="ECO:0000259" key="2">
    <source>
        <dbReference type="Pfam" id="PF01551"/>
    </source>
</evidence>
<dbReference type="FunFam" id="2.70.70.10:FF:000013">
    <property type="entry name" value="Peptidase family M23"/>
    <property type="match status" value="1"/>
</dbReference>
<evidence type="ECO:0000256" key="1">
    <source>
        <dbReference type="SAM" id="SignalP"/>
    </source>
</evidence>
<dbReference type="Pfam" id="PF01551">
    <property type="entry name" value="Peptidase_M23"/>
    <property type="match status" value="1"/>
</dbReference>
<accession>A0A852ZRP1</accession>
<dbReference type="RefSeq" id="WP_179812925.1">
    <property type="nucleotide sequence ID" value="NZ_JACBZD010000001.1"/>
</dbReference>
<dbReference type="SUPFAM" id="SSF51261">
    <property type="entry name" value="Duplicated hybrid motif"/>
    <property type="match status" value="1"/>
</dbReference>
<dbReference type="EMBL" id="JACBZD010000001">
    <property type="protein sequence ID" value="NYI03950.1"/>
    <property type="molecule type" value="Genomic_DNA"/>
</dbReference>
<feature type="signal peptide" evidence="1">
    <location>
        <begin position="1"/>
        <end position="46"/>
    </location>
</feature>
<dbReference type="PANTHER" id="PTHR21666">
    <property type="entry name" value="PEPTIDASE-RELATED"/>
    <property type="match status" value="1"/>
</dbReference>
<proteinExistence type="predicted"/>
<feature type="chain" id="PRO_5032459713" evidence="1">
    <location>
        <begin position="47"/>
        <end position="200"/>
    </location>
</feature>
<evidence type="ECO:0000313" key="4">
    <source>
        <dbReference type="Proteomes" id="UP000567795"/>
    </source>
</evidence>
<organism evidence="3 4">
    <name type="scientific">Allostreptomyces psammosilenae</name>
    <dbReference type="NCBI Taxonomy" id="1892865"/>
    <lineage>
        <taxon>Bacteria</taxon>
        <taxon>Bacillati</taxon>
        <taxon>Actinomycetota</taxon>
        <taxon>Actinomycetes</taxon>
        <taxon>Kitasatosporales</taxon>
        <taxon>Streptomycetaceae</taxon>
        <taxon>Allostreptomyces</taxon>
    </lineage>
</organism>
<keyword evidence="1" id="KW-0732">Signal</keyword>
<dbReference type="InterPro" id="IPR016047">
    <property type="entry name" value="M23ase_b-sheet_dom"/>
</dbReference>
<gene>
    <name evidence="3" type="ORF">FHU37_000893</name>
</gene>
<dbReference type="CDD" id="cd12797">
    <property type="entry name" value="M23_peptidase"/>
    <property type="match status" value="1"/>
</dbReference>
<evidence type="ECO:0000313" key="3">
    <source>
        <dbReference type="EMBL" id="NYI03950.1"/>
    </source>
</evidence>
<dbReference type="PANTHER" id="PTHR21666:SF270">
    <property type="entry name" value="MUREIN HYDROLASE ACTIVATOR ENVC"/>
    <property type="match status" value="1"/>
</dbReference>
<dbReference type="Gene3D" id="2.70.70.10">
    <property type="entry name" value="Glucose Permease (Domain IIA)"/>
    <property type="match status" value="1"/>
</dbReference>
<protein>
    <submittedName>
        <fullName evidence="3">Murein DD-endopeptidase MepM/ murein hydrolase activator NlpD</fullName>
    </submittedName>
</protein>
<sequence length="200" mass="20097">MTITRTTATGRITSTLGGLRRASARTVAAATMLAAATAGMTGTALAATHATAAPVATVAEAKTATSGFALPIEGSYTLSASFAQAGSNWASTHSGQDFAVPTGTGVDTVSDGVVYSASYDSSYGNNVIVQNADGKYVLYGHLSEMTVTAGQKVSAGDRIGLSGNTGNSTGPHLHFEVRTTPVYGSAINPVDYLAANGITI</sequence>
<keyword evidence="3" id="KW-0378">Hydrolase</keyword>
<dbReference type="Proteomes" id="UP000567795">
    <property type="component" value="Unassembled WGS sequence"/>
</dbReference>
<keyword evidence="4" id="KW-1185">Reference proteome</keyword>
<dbReference type="GO" id="GO:0004222">
    <property type="term" value="F:metalloendopeptidase activity"/>
    <property type="evidence" value="ECO:0007669"/>
    <property type="project" value="TreeGrafter"/>
</dbReference>
<dbReference type="InterPro" id="IPR011055">
    <property type="entry name" value="Dup_hybrid_motif"/>
</dbReference>
<comment type="caution">
    <text evidence="3">The sequence shown here is derived from an EMBL/GenBank/DDBJ whole genome shotgun (WGS) entry which is preliminary data.</text>
</comment>